<dbReference type="CDD" id="cd00383">
    <property type="entry name" value="trans_reg_C"/>
    <property type="match status" value="1"/>
</dbReference>
<evidence type="ECO:0000256" key="5">
    <source>
        <dbReference type="ARBA" id="ARBA00023125"/>
    </source>
</evidence>
<dbReference type="PANTHER" id="PTHR48111">
    <property type="entry name" value="REGULATOR OF RPOS"/>
    <property type="match status" value="1"/>
</dbReference>
<dbReference type="AlphaFoldDB" id="A0A1G9MDD8"/>
<dbReference type="RefSeq" id="WP_089759535.1">
    <property type="nucleotide sequence ID" value="NZ_FNGO01000008.1"/>
</dbReference>
<dbReference type="GO" id="GO:0006355">
    <property type="term" value="P:regulation of DNA-templated transcription"/>
    <property type="evidence" value="ECO:0007669"/>
    <property type="project" value="InterPro"/>
</dbReference>
<keyword evidence="13" id="KW-1185">Reference proteome</keyword>
<proteinExistence type="predicted"/>
<evidence type="ECO:0000256" key="9">
    <source>
        <dbReference type="PROSITE-ProRule" id="PRU01091"/>
    </source>
</evidence>
<feature type="modified residue" description="4-aspartylphosphate" evidence="8">
    <location>
        <position position="53"/>
    </location>
</feature>
<dbReference type="Pfam" id="PF00486">
    <property type="entry name" value="Trans_reg_C"/>
    <property type="match status" value="1"/>
</dbReference>
<evidence type="ECO:0000256" key="3">
    <source>
        <dbReference type="ARBA" id="ARBA00023012"/>
    </source>
</evidence>
<dbReference type="GO" id="GO:0032993">
    <property type="term" value="C:protein-DNA complex"/>
    <property type="evidence" value="ECO:0007669"/>
    <property type="project" value="TreeGrafter"/>
</dbReference>
<dbReference type="InterPro" id="IPR016032">
    <property type="entry name" value="Sig_transdc_resp-reg_C-effctor"/>
</dbReference>
<comment type="function">
    <text evidence="7">May play the central regulatory role in sporulation. It may be an element of the effector pathway responsible for the activation of sporulation genes in response to nutritional stress. Spo0A may act in concert with spo0H (a sigma factor) to control the expression of some genes that are critical to the sporulation process.</text>
</comment>
<evidence type="ECO:0000256" key="4">
    <source>
        <dbReference type="ARBA" id="ARBA00023015"/>
    </source>
</evidence>
<dbReference type="SMART" id="SM00862">
    <property type="entry name" value="Trans_reg_C"/>
    <property type="match status" value="1"/>
</dbReference>
<dbReference type="SUPFAM" id="SSF46894">
    <property type="entry name" value="C-terminal effector domain of the bipartite response regulators"/>
    <property type="match status" value="1"/>
</dbReference>
<evidence type="ECO:0000259" key="11">
    <source>
        <dbReference type="PROSITE" id="PS51755"/>
    </source>
</evidence>
<keyword evidence="6" id="KW-0804">Transcription</keyword>
<dbReference type="FunFam" id="3.40.50.2300:FF:000001">
    <property type="entry name" value="DNA-binding response regulator PhoB"/>
    <property type="match status" value="1"/>
</dbReference>
<evidence type="ECO:0000256" key="8">
    <source>
        <dbReference type="PROSITE-ProRule" id="PRU00169"/>
    </source>
</evidence>
<keyword evidence="3" id="KW-0902">Two-component regulatory system</keyword>
<evidence type="ECO:0000256" key="7">
    <source>
        <dbReference type="ARBA" id="ARBA00024867"/>
    </source>
</evidence>
<feature type="domain" description="Response regulatory" evidence="10">
    <location>
        <begin position="4"/>
        <end position="117"/>
    </location>
</feature>
<keyword evidence="2 8" id="KW-0597">Phosphoprotein</keyword>
<feature type="DNA-binding region" description="OmpR/PhoB-type" evidence="9">
    <location>
        <begin position="126"/>
        <end position="225"/>
    </location>
</feature>
<evidence type="ECO:0000256" key="1">
    <source>
        <dbReference type="ARBA" id="ARBA00018672"/>
    </source>
</evidence>
<dbReference type="InterPro" id="IPR036388">
    <property type="entry name" value="WH-like_DNA-bd_sf"/>
</dbReference>
<evidence type="ECO:0000256" key="6">
    <source>
        <dbReference type="ARBA" id="ARBA00023163"/>
    </source>
</evidence>
<evidence type="ECO:0000313" key="12">
    <source>
        <dbReference type="EMBL" id="SDL72290.1"/>
    </source>
</evidence>
<dbReference type="OrthoDB" id="9790442at2"/>
<name>A0A1G9MDD8_9FIRM</name>
<dbReference type="Pfam" id="PF00072">
    <property type="entry name" value="Response_reg"/>
    <property type="match status" value="1"/>
</dbReference>
<keyword evidence="5 9" id="KW-0238">DNA-binding</keyword>
<organism evidence="12 13">
    <name type="scientific">Halarsenatibacter silvermanii</name>
    <dbReference type="NCBI Taxonomy" id="321763"/>
    <lineage>
        <taxon>Bacteria</taxon>
        <taxon>Bacillati</taxon>
        <taxon>Bacillota</taxon>
        <taxon>Clostridia</taxon>
        <taxon>Halanaerobiales</taxon>
        <taxon>Halarsenatibacteraceae</taxon>
        <taxon>Halarsenatibacter</taxon>
    </lineage>
</organism>
<dbReference type="GO" id="GO:0000976">
    <property type="term" value="F:transcription cis-regulatory region binding"/>
    <property type="evidence" value="ECO:0007669"/>
    <property type="project" value="TreeGrafter"/>
</dbReference>
<protein>
    <recommendedName>
        <fullName evidence="1">Stage 0 sporulation protein A homolog</fullName>
    </recommendedName>
</protein>
<accession>A0A1G9MDD8</accession>
<dbReference type="InterPro" id="IPR001789">
    <property type="entry name" value="Sig_transdc_resp-reg_receiver"/>
</dbReference>
<dbReference type="Gene3D" id="1.10.10.10">
    <property type="entry name" value="Winged helix-like DNA-binding domain superfamily/Winged helix DNA-binding domain"/>
    <property type="match status" value="1"/>
</dbReference>
<dbReference type="STRING" id="321763.SAMN04488692_10835"/>
<dbReference type="GO" id="GO:0000156">
    <property type="term" value="F:phosphorelay response regulator activity"/>
    <property type="evidence" value="ECO:0007669"/>
    <property type="project" value="TreeGrafter"/>
</dbReference>
<evidence type="ECO:0000259" key="10">
    <source>
        <dbReference type="PROSITE" id="PS50110"/>
    </source>
</evidence>
<evidence type="ECO:0000256" key="2">
    <source>
        <dbReference type="ARBA" id="ARBA00022553"/>
    </source>
</evidence>
<dbReference type="PROSITE" id="PS51755">
    <property type="entry name" value="OMPR_PHOB"/>
    <property type="match status" value="1"/>
</dbReference>
<dbReference type="InterPro" id="IPR011006">
    <property type="entry name" value="CheY-like_superfamily"/>
</dbReference>
<keyword evidence="4" id="KW-0805">Transcription regulation</keyword>
<dbReference type="InterPro" id="IPR039420">
    <property type="entry name" value="WalR-like"/>
</dbReference>
<dbReference type="PROSITE" id="PS50110">
    <property type="entry name" value="RESPONSE_REGULATORY"/>
    <property type="match status" value="1"/>
</dbReference>
<reference evidence="12 13" key="1">
    <citation type="submission" date="2016-10" db="EMBL/GenBank/DDBJ databases">
        <authorList>
            <person name="de Groot N.N."/>
        </authorList>
    </citation>
    <scope>NUCLEOTIDE SEQUENCE [LARGE SCALE GENOMIC DNA]</scope>
    <source>
        <strain evidence="12 13">SLAS-1</strain>
    </source>
</reference>
<gene>
    <name evidence="12" type="ORF">SAMN04488692_10835</name>
</gene>
<dbReference type="EMBL" id="FNGO01000008">
    <property type="protein sequence ID" value="SDL72290.1"/>
    <property type="molecule type" value="Genomic_DNA"/>
</dbReference>
<dbReference type="GO" id="GO:0005829">
    <property type="term" value="C:cytosol"/>
    <property type="evidence" value="ECO:0007669"/>
    <property type="project" value="TreeGrafter"/>
</dbReference>
<feature type="domain" description="OmpR/PhoB-type" evidence="11">
    <location>
        <begin position="126"/>
        <end position="225"/>
    </location>
</feature>
<dbReference type="Gene3D" id="3.40.50.2300">
    <property type="match status" value="1"/>
</dbReference>
<dbReference type="CDD" id="cd17574">
    <property type="entry name" value="REC_OmpR"/>
    <property type="match status" value="1"/>
</dbReference>
<dbReference type="InterPro" id="IPR001867">
    <property type="entry name" value="OmpR/PhoB-type_DNA-bd"/>
</dbReference>
<evidence type="ECO:0000313" key="13">
    <source>
        <dbReference type="Proteomes" id="UP000199476"/>
    </source>
</evidence>
<dbReference type="SMART" id="SM00448">
    <property type="entry name" value="REC"/>
    <property type="match status" value="1"/>
</dbReference>
<dbReference type="PANTHER" id="PTHR48111:SF1">
    <property type="entry name" value="TWO-COMPONENT RESPONSE REGULATOR ORR33"/>
    <property type="match status" value="1"/>
</dbReference>
<sequence>MEAEVLIVDDEKKVRKITSSYLEEAGFTVRGASRGDEALELVYEEEPDLLILDLMLPGMSGEEVAEEIRRFSDLPIIMLTARSSEEERIEGFARGADDYVVKPFSPRELVARVKANLKRYREFYSDKSIYIGDFGIEVLPEAGKVKVDGEDAGFTAVEYQLFKVLLEHKGQVLSRDQLVRKARGIDYEGFDRTVDVHIKNIRGKLDLSKDELIETVYGMGYRFEDEIDYEKS</sequence>
<dbReference type="Proteomes" id="UP000199476">
    <property type="component" value="Unassembled WGS sequence"/>
</dbReference>
<dbReference type="SUPFAM" id="SSF52172">
    <property type="entry name" value="CheY-like"/>
    <property type="match status" value="1"/>
</dbReference>